<sequence>MKVVYEASNTIEAYLLKSRLEHEEVLAWITGEFLQGGIGELAAHGHVRVMVADDDVDRARVVIKQYEKEVYTHMTPIEFIGIGVTKGGSSWLADMLSAHPQVCLSEPKEIRYFNTLASPGGTDLNPNRQESLNWYHHHFSHCPDGAVRGEYTPLYLADPDAVDNILAYNPRIKILICLRDPLARLVSHYRMNRDYVGIAKRPIEEEIKADGRYLEQGLYGQQIERLYQRCKPEQVLLLFMEDVEADKQGTVARMYDFLGVDPTFVPAAIDEKSNAAKEARFPWVGRFLFLLPRFLVAIRLNWLLVALRKANLHKLVLSLLTKKSSTLELSDAFKVEIRDYYRQDIIKLEGITGRDLSGWYEEVGPGQSTAA</sequence>
<dbReference type="RefSeq" id="WP_344809018.1">
    <property type="nucleotide sequence ID" value="NZ_BAABBO010000019.1"/>
</dbReference>
<feature type="domain" description="DUF2007" evidence="4">
    <location>
        <begin position="1"/>
        <end position="66"/>
    </location>
</feature>
<organism evidence="5 6">
    <name type="scientific">Allohahella marinimesophila</name>
    <dbReference type="NCBI Taxonomy" id="1054972"/>
    <lineage>
        <taxon>Bacteria</taxon>
        <taxon>Pseudomonadati</taxon>
        <taxon>Pseudomonadota</taxon>
        <taxon>Gammaproteobacteria</taxon>
        <taxon>Oceanospirillales</taxon>
        <taxon>Hahellaceae</taxon>
        <taxon>Allohahella</taxon>
    </lineage>
</organism>
<dbReference type="EMBL" id="BAABBO010000019">
    <property type="protein sequence ID" value="GAA3975975.1"/>
    <property type="molecule type" value="Genomic_DNA"/>
</dbReference>
<evidence type="ECO:0000313" key="6">
    <source>
        <dbReference type="Proteomes" id="UP001501337"/>
    </source>
</evidence>
<evidence type="ECO:0000259" key="3">
    <source>
        <dbReference type="Pfam" id="PF00685"/>
    </source>
</evidence>
<dbReference type="InterPro" id="IPR027417">
    <property type="entry name" value="P-loop_NTPase"/>
</dbReference>
<keyword evidence="1" id="KW-0808">Transferase</keyword>
<dbReference type="PANTHER" id="PTHR10605">
    <property type="entry name" value="HEPARAN SULFATE SULFOTRANSFERASE"/>
    <property type="match status" value="1"/>
</dbReference>
<dbReference type="Gene3D" id="3.30.70.790">
    <property type="entry name" value="UreE, C-terminal domain"/>
    <property type="match status" value="1"/>
</dbReference>
<dbReference type="Gene3D" id="3.40.50.300">
    <property type="entry name" value="P-loop containing nucleotide triphosphate hydrolases"/>
    <property type="match status" value="1"/>
</dbReference>
<dbReference type="InterPro" id="IPR037359">
    <property type="entry name" value="NST/OST"/>
</dbReference>
<dbReference type="SUPFAM" id="SSF52540">
    <property type="entry name" value="P-loop containing nucleoside triphosphate hydrolases"/>
    <property type="match status" value="1"/>
</dbReference>
<feature type="domain" description="Sulfotransferase" evidence="3">
    <location>
        <begin position="82"/>
        <end position="263"/>
    </location>
</feature>
<dbReference type="InterPro" id="IPR000863">
    <property type="entry name" value="Sulfotransferase_dom"/>
</dbReference>
<keyword evidence="2" id="KW-0325">Glycoprotein</keyword>
<dbReference type="Proteomes" id="UP001501337">
    <property type="component" value="Unassembled WGS sequence"/>
</dbReference>
<evidence type="ECO:0000259" key="4">
    <source>
        <dbReference type="Pfam" id="PF09413"/>
    </source>
</evidence>
<dbReference type="PANTHER" id="PTHR10605:SF56">
    <property type="entry name" value="BIFUNCTIONAL HEPARAN SULFATE N-DEACETYLASE_N-SULFOTRANSFERASE"/>
    <property type="match status" value="1"/>
</dbReference>
<evidence type="ECO:0000313" key="5">
    <source>
        <dbReference type="EMBL" id="GAA3975975.1"/>
    </source>
</evidence>
<evidence type="ECO:0000256" key="1">
    <source>
        <dbReference type="ARBA" id="ARBA00022679"/>
    </source>
</evidence>
<dbReference type="InterPro" id="IPR018551">
    <property type="entry name" value="DUF2007"/>
</dbReference>
<comment type="caution">
    <text evidence="5">The sequence shown here is derived from an EMBL/GenBank/DDBJ whole genome shotgun (WGS) entry which is preliminary data.</text>
</comment>
<name>A0ABP7Q448_9GAMM</name>
<keyword evidence="6" id="KW-1185">Reference proteome</keyword>
<dbReference type="Pfam" id="PF00685">
    <property type="entry name" value="Sulfotransfer_1"/>
    <property type="match status" value="1"/>
</dbReference>
<dbReference type="Pfam" id="PF09413">
    <property type="entry name" value="DUF2007"/>
    <property type="match status" value="1"/>
</dbReference>
<reference evidence="6" key="1">
    <citation type="journal article" date="2019" name="Int. J. Syst. Evol. Microbiol.">
        <title>The Global Catalogue of Microorganisms (GCM) 10K type strain sequencing project: providing services to taxonomists for standard genome sequencing and annotation.</title>
        <authorList>
            <consortium name="The Broad Institute Genomics Platform"/>
            <consortium name="The Broad Institute Genome Sequencing Center for Infectious Disease"/>
            <person name="Wu L."/>
            <person name="Ma J."/>
        </authorList>
    </citation>
    <scope>NUCLEOTIDE SEQUENCE [LARGE SCALE GENOMIC DNA]</scope>
    <source>
        <strain evidence="6">JCM 17555</strain>
    </source>
</reference>
<evidence type="ECO:0000256" key="2">
    <source>
        <dbReference type="ARBA" id="ARBA00023180"/>
    </source>
</evidence>
<protein>
    <submittedName>
        <fullName evidence="5">Sulfotransferase</fullName>
    </submittedName>
</protein>
<gene>
    <name evidence="5" type="ORF">GCM10022278_36010</name>
</gene>
<accession>A0ABP7Q448</accession>
<proteinExistence type="predicted"/>